<reference evidence="1 2" key="1">
    <citation type="journal article" date="2023" name="Plants (Basel)">
        <title>Bridging the Gap: Combining Genomics and Transcriptomics Approaches to Understand Stylosanthes scabra, an Orphan Legume from the Brazilian Caatinga.</title>
        <authorList>
            <person name="Ferreira-Neto J.R.C."/>
            <person name="da Silva M.D."/>
            <person name="Binneck E."/>
            <person name="de Melo N.F."/>
            <person name="da Silva R.H."/>
            <person name="de Melo A.L.T.M."/>
            <person name="Pandolfi V."/>
            <person name="Bustamante F.O."/>
            <person name="Brasileiro-Vidal A.C."/>
            <person name="Benko-Iseppon A.M."/>
        </authorList>
    </citation>
    <scope>NUCLEOTIDE SEQUENCE [LARGE SCALE GENOMIC DNA]</scope>
    <source>
        <tissue evidence="1">Leaves</tissue>
    </source>
</reference>
<organism evidence="1 2">
    <name type="scientific">Stylosanthes scabra</name>
    <dbReference type="NCBI Taxonomy" id="79078"/>
    <lineage>
        <taxon>Eukaryota</taxon>
        <taxon>Viridiplantae</taxon>
        <taxon>Streptophyta</taxon>
        <taxon>Embryophyta</taxon>
        <taxon>Tracheophyta</taxon>
        <taxon>Spermatophyta</taxon>
        <taxon>Magnoliopsida</taxon>
        <taxon>eudicotyledons</taxon>
        <taxon>Gunneridae</taxon>
        <taxon>Pentapetalae</taxon>
        <taxon>rosids</taxon>
        <taxon>fabids</taxon>
        <taxon>Fabales</taxon>
        <taxon>Fabaceae</taxon>
        <taxon>Papilionoideae</taxon>
        <taxon>50 kb inversion clade</taxon>
        <taxon>dalbergioids sensu lato</taxon>
        <taxon>Dalbergieae</taxon>
        <taxon>Pterocarpus clade</taxon>
        <taxon>Stylosanthes</taxon>
    </lineage>
</organism>
<dbReference type="EMBL" id="JASCZI010001932">
    <property type="protein sequence ID" value="MED6115650.1"/>
    <property type="molecule type" value="Genomic_DNA"/>
</dbReference>
<sequence>MRLMITQESTKSVPSNGMTKGFSQGYLVGSGQVRHGRIAKESPDQVTQTLAPHAYACPPRVEGQQRRAQTKLHRLWLPTHMRAIQQPQPACFILAYAYAYHLIHHPANHLSTLRPHSPRICVPSTHMRATITPNTIIPHPA</sequence>
<gene>
    <name evidence="1" type="ORF">PIB30_092723</name>
</gene>
<evidence type="ECO:0000313" key="2">
    <source>
        <dbReference type="Proteomes" id="UP001341840"/>
    </source>
</evidence>
<accession>A0ABU6QWA9</accession>
<dbReference type="Proteomes" id="UP001341840">
    <property type="component" value="Unassembled WGS sequence"/>
</dbReference>
<keyword evidence="2" id="KW-1185">Reference proteome</keyword>
<comment type="caution">
    <text evidence="1">The sequence shown here is derived from an EMBL/GenBank/DDBJ whole genome shotgun (WGS) entry which is preliminary data.</text>
</comment>
<protein>
    <submittedName>
        <fullName evidence="1">Uncharacterized protein</fullName>
    </submittedName>
</protein>
<proteinExistence type="predicted"/>
<evidence type="ECO:0000313" key="1">
    <source>
        <dbReference type="EMBL" id="MED6115650.1"/>
    </source>
</evidence>
<name>A0ABU6QWA9_9FABA</name>